<dbReference type="AlphaFoldDB" id="A0A8H4P000"/>
<feature type="compositionally biased region" description="Polar residues" evidence="2">
    <location>
        <begin position="180"/>
        <end position="193"/>
    </location>
</feature>
<dbReference type="InterPro" id="IPR058317">
    <property type="entry name" value="DUF8004"/>
</dbReference>
<feature type="compositionally biased region" description="Polar residues" evidence="2">
    <location>
        <begin position="163"/>
        <end position="172"/>
    </location>
</feature>
<accession>A0A8H4P000</accession>
<dbReference type="Pfam" id="PF26013">
    <property type="entry name" value="DUF8004"/>
    <property type="match status" value="1"/>
</dbReference>
<feature type="region of interest" description="Disordered" evidence="2">
    <location>
        <begin position="558"/>
        <end position="578"/>
    </location>
</feature>
<dbReference type="PANTHER" id="PTHR39601:SF2">
    <property type="entry name" value="CHORIOGENIN HMINOR"/>
    <property type="match status" value="1"/>
</dbReference>
<dbReference type="EMBL" id="JAADJG010000138">
    <property type="protein sequence ID" value="KAF4454020.1"/>
    <property type="molecule type" value="Genomic_DNA"/>
</dbReference>
<feature type="domain" description="DUF8004" evidence="3">
    <location>
        <begin position="431"/>
        <end position="522"/>
    </location>
</feature>
<organism evidence="4 5">
    <name type="scientific">Fusarium austroafricanum</name>
    <dbReference type="NCBI Taxonomy" id="2364996"/>
    <lineage>
        <taxon>Eukaryota</taxon>
        <taxon>Fungi</taxon>
        <taxon>Dikarya</taxon>
        <taxon>Ascomycota</taxon>
        <taxon>Pezizomycotina</taxon>
        <taxon>Sordariomycetes</taxon>
        <taxon>Hypocreomycetidae</taxon>
        <taxon>Hypocreales</taxon>
        <taxon>Nectriaceae</taxon>
        <taxon>Fusarium</taxon>
        <taxon>Fusarium concolor species complex</taxon>
    </lineage>
</organism>
<feature type="compositionally biased region" description="Low complexity" evidence="2">
    <location>
        <begin position="194"/>
        <end position="207"/>
    </location>
</feature>
<evidence type="ECO:0000256" key="1">
    <source>
        <dbReference type="SAM" id="Coils"/>
    </source>
</evidence>
<evidence type="ECO:0000313" key="4">
    <source>
        <dbReference type="EMBL" id="KAF4454020.1"/>
    </source>
</evidence>
<evidence type="ECO:0000259" key="3">
    <source>
        <dbReference type="Pfam" id="PF26013"/>
    </source>
</evidence>
<feature type="region of interest" description="Disordered" evidence="2">
    <location>
        <begin position="860"/>
        <end position="879"/>
    </location>
</feature>
<dbReference type="PANTHER" id="PTHR39601">
    <property type="entry name" value="CHORIOGENIN HMINOR"/>
    <property type="match status" value="1"/>
</dbReference>
<dbReference type="OrthoDB" id="5302380at2759"/>
<feature type="region of interest" description="Disordered" evidence="2">
    <location>
        <begin position="1"/>
        <end position="90"/>
    </location>
</feature>
<reference evidence="4" key="1">
    <citation type="submission" date="2020-01" db="EMBL/GenBank/DDBJ databases">
        <title>Identification and distribution of gene clusters putatively required for synthesis of sphingolipid metabolism inhibitors in phylogenetically diverse species of the filamentous fungus Fusarium.</title>
        <authorList>
            <person name="Kim H.-S."/>
            <person name="Busman M."/>
            <person name="Brown D.W."/>
            <person name="Divon H."/>
            <person name="Uhlig S."/>
            <person name="Proctor R.H."/>
        </authorList>
    </citation>
    <scope>NUCLEOTIDE SEQUENCE</scope>
    <source>
        <strain evidence="4">NRRL 53441</strain>
    </source>
</reference>
<evidence type="ECO:0000313" key="5">
    <source>
        <dbReference type="Proteomes" id="UP000605986"/>
    </source>
</evidence>
<sequence length="879" mass="99013">MSARSAYARKKTIQAKNKDPTRHGRAQSVATSSSGEELFTDTSIPPSGPAFTTARYPPQLRQNASMPMGNRPDWATRGRPTMSPDWNRDVNMSNQYASATEDWVHNKTRRATMPEEYSTIERSGLRTMIDKRSDDVRKTIAKTFTFRKKEKEEDLAEQDDNGSRPSVETLQPSMFPMPSPNESSGWDSQSLARTDTTSASTTSYTPSQNLGPLTPTSQLSFNLPPVGPPPTSKLPPVPQSPSAPAPAPAPAPQIRRWCGGGRPVTKWNKLRKDPELWDPNGDVLIYLGRKGQSLPTMRISSHIIEAIKSRHLITLLDEGLLDGDLLSPPSPKSELYGRKLGQEFRSAPLTPLASQRTSVGDMGGQVLYEMHFPPPQNIKGIDQLRHQLTTRNFFALLLNASIVGLSLHEALSDLHVRLDSYMPPNNDNVGQLVRYIYNRGLDDVRNNPSTAVSLLVWAEEPDVRWEEGWRECFTHCVGMYDLVQKYKDFKRVSSTTMKLMEMANKEMQDRVQAAEERLAGFRYQDIWAFTPKIGPELKAIERLKDMLLQHFEREYGSWPPSQSARSDSRSGHSVSPAGSDTWLTRTLVMKLQRDFWELYDSIVDRDVGWGSLDIQYGSRLMMMSKSRRKAIEADTRELNITGMLIKFDDKHCFPHIPHPYPLLPGSTSAAAATGSFQRGHIKTRKGHMGALEERIRLAYTENAKFDEPESFNRLVDVFERFEKTDDIGGMDPATARRSRWVLIYGILQSIASLSVDDERVHYSDKVDYYLCPRLEGVKIPSWKRGVCEGIGEGAHERSYCWVAETERIVESDEYGDDVDMSLINDLPIQLDSPGASAGRNTGPSGSLGVGFVSPRVRERVRRRRENESPVTTDYGYLYT</sequence>
<feature type="coiled-coil region" evidence="1">
    <location>
        <begin position="497"/>
        <end position="524"/>
    </location>
</feature>
<proteinExistence type="predicted"/>
<keyword evidence="5" id="KW-1185">Reference proteome</keyword>
<comment type="caution">
    <text evidence="4">The sequence shown here is derived from an EMBL/GenBank/DDBJ whole genome shotgun (WGS) entry which is preliminary data.</text>
</comment>
<dbReference type="Proteomes" id="UP000605986">
    <property type="component" value="Unassembled WGS sequence"/>
</dbReference>
<gene>
    <name evidence="4" type="ORF">F53441_3404</name>
</gene>
<name>A0A8H4P000_9HYPO</name>
<protein>
    <recommendedName>
        <fullName evidence="3">DUF8004 domain-containing protein</fullName>
    </recommendedName>
</protein>
<keyword evidence="1" id="KW-0175">Coiled coil</keyword>
<evidence type="ECO:0000256" key="2">
    <source>
        <dbReference type="SAM" id="MobiDB-lite"/>
    </source>
</evidence>
<feature type="compositionally biased region" description="Polar residues" evidence="2">
    <location>
        <begin position="28"/>
        <end position="45"/>
    </location>
</feature>
<feature type="compositionally biased region" description="Pro residues" evidence="2">
    <location>
        <begin position="225"/>
        <end position="251"/>
    </location>
</feature>
<feature type="region of interest" description="Disordered" evidence="2">
    <location>
        <begin position="149"/>
        <end position="260"/>
    </location>
</feature>
<feature type="compositionally biased region" description="Polar residues" evidence="2">
    <location>
        <begin position="208"/>
        <end position="221"/>
    </location>
</feature>
<feature type="compositionally biased region" description="Polar residues" evidence="2">
    <location>
        <begin position="559"/>
        <end position="578"/>
    </location>
</feature>